<keyword evidence="6" id="KW-0067">ATP-binding</keyword>
<evidence type="ECO:0000313" key="10">
    <source>
        <dbReference type="Proteomes" id="UP000611554"/>
    </source>
</evidence>
<feature type="compositionally biased region" description="Low complexity" evidence="7">
    <location>
        <begin position="1"/>
        <end position="24"/>
    </location>
</feature>
<dbReference type="EC" id="2.7.11.1" evidence="1"/>
<evidence type="ECO:0000313" key="9">
    <source>
        <dbReference type="EMBL" id="GGQ34889.1"/>
    </source>
</evidence>
<evidence type="ECO:0000256" key="1">
    <source>
        <dbReference type="ARBA" id="ARBA00012513"/>
    </source>
</evidence>
<dbReference type="InterPro" id="IPR011009">
    <property type="entry name" value="Kinase-like_dom_sf"/>
</dbReference>
<dbReference type="PANTHER" id="PTHR43289:SF6">
    <property type="entry name" value="SERINE_THREONINE-PROTEIN KINASE NEKL-3"/>
    <property type="match status" value="1"/>
</dbReference>
<organism evidence="9 10">
    <name type="scientific">Streptosporangium pseudovulgare</name>
    <dbReference type="NCBI Taxonomy" id="35765"/>
    <lineage>
        <taxon>Bacteria</taxon>
        <taxon>Bacillati</taxon>
        <taxon>Actinomycetota</taxon>
        <taxon>Actinomycetes</taxon>
        <taxon>Streptosporangiales</taxon>
        <taxon>Streptosporangiaceae</taxon>
        <taxon>Streptosporangium</taxon>
    </lineage>
</organism>
<dbReference type="PROSITE" id="PS50011">
    <property type="entry name" value="PROTEIN_KINASE_DOM"/>
    <property type="match status" value="1"/>
</dbReference>
<keyword evidence="5" id="KW-0418">Kinase</keyword>
<protein>
    <recommendedName>
        <fullName evidence="1">non-specific serine/threonine protein kinase</fullName>
        <ecNumber evidence="1">2.7.11.1</ecNumber>
    </recommendedName>
</protein>
<keyword evidence="10" id="KW-1185">Reference proteome</keyword>
<dbReference type="EMBL" id="BMQJ01000038">
    <property type="protein sequence ID" value="GGQ34889.1"/>
    <property type="molecule type" value="Genomic_DNA"/>
</dbReference>
<dbReference type="RefSeq" id="WP_189251265.1">
    <property type="nucleotide sequence ID" value="NZ_BMQJ01000038.1"/>
</dbReference>
<keyword evidence="3" id="KW-0808">Transferase</keyword>
<gene>
    <name evidence="9" type="ORF">GCM10010140_76250</name>
</gene>
<evidence type="ECO:0000256" key="4">
    <source>
        <dbReference type="ARBA" id="ARBA00022741"/>
    </source>
</evidence>
<feature type="domain" description="Protein kinase" evidence="8">
    <location>
        <begin position="1"/>
        <end position="116"/>
    </location>
</feature>
<dbReference type="Gene3D" id="1.10.510.10">
    <property type="entry name" value="Transferase(Phosphotransferase) domain 1"/>
    <property type="match status" value="1"/>
</dbReference>
<evidence type="ECO:0000256" key="6">
    <source>
        <dbReference type="ARBA" id="ARBA00022840"/>
    </source>
</evidence>
<dbReference type="InterPro" id="IPR000719">
    <property type="entry name" value="Prot_kinase_dom"/>
</dbReference>
<reference evidence="10" key="1">
    <citation type="journal article" date="2019" name="Int. J. Syst. Evol. Microbiol.">
        <title>The Global Catalogue of Microorganisms (GCM) 10K type strain sequencing project: providing services to taxonomists for standard genome sequencing and annotation.</title>
        <authorList>
            <consortium name="The Broad Institute Genomics Platform"/>
            <consortium name="The Broad Institute Genome Sequencing Center for Infectious Disease"/>
            <person name="Wu L."/>
            <person name="Ma J."/>
        </authorList>
    </citation>
    <scope>NUCLEOTIDE SEQUENCE [LARGE SCALE GENOMIC DNA]</scope>
    <source>
        <strain evidence="10">JCM 3115</strain>
    </source>
</reference>
<feature type="region of interest" description="Disordered" evidence="7">
    <location>
        <begin position="1"/>
        <end position="47"/>
    </location>
</feature>
<evidence type="ECO:0000256" key="5">
    <source>
        <dbReference type="ARBA" id="ARBA00022777"/>
    </source>
</evidence>
<sequence length="116" mass="12489">MEPNPAIRHAPYRARPAPRTPASPLGAGFGGTPAYKSPEQADGKPADARSDLYSVGCVLYEVLTGRPPFTGDSPAVVLFQHLHKAPQPLSQLNPALALFWEQVLATALAKDPRQRH</sequence>
<evidence type="ECO:0000256" key="3">
    <source>
        <dbReference type="ARBA" id="ARBA00022679"/>
    </source>
</evidence>
<evidence type="ECO:0000256" key="7">
    <source>
        <dbReference type="SAM" id="MobiDB-lite"/>
    </source>
</evidence>
<evidence type="ECO:0000256" key="2">
    <source>
        <dbReference type="ARBA" id="ARBA00022527"/>
    </source>
</evidence>
<name>A0ABQ2RJ39_9ACTN</name>
<dbReference type="Proteomes" id="UP000611554">
    <property type="component" value="Unassembled WGS sequence"/>
</dbReference>
<comment type="caution">
    <text evidence="9">The sequence shown here is derived from an EMBL/GenBank/DDBJ whole genome shotgun (WGS) entry which is preliminary data.</text>
</comment>
<dbReference type="SUPFAM" id="SSF56112">
    <property type="entry name" value="Protein kinase-like (PK-like)"/>
    <property type="match status" value="1"/>
</dbReference>
<keyword evidence="2" id="KW-0723">Serine/threonine-protein kinase</keyword>
<proteinExistence type="predicted"/>
<dbReference type="Pfam" id="PF00069">
    <property type="entry name" value="Pkinase"/>
    <property type="match status" value="1"/>
</dbReference>
<keyword evidence="4" id="KW-0547">Nucleotide-binding</keyword>
<evidence type="ECO:0000259" key="8">
    <source>
        <dbReference type="PROSITE" id="PS50011"/>
    </source>
</evidence>
<dbReference type="PANTHER" id="PTHR43289">
    <property type="entry name" value="MITOGEN-ACTIVATED PROTEIN KINASE KINASE KINASE 20-RELATED"/>
    <property type="match status" value="1"/>
</dbReference>
<accession>A0ABQ2RJ39</accession>